<dbReference type="Proteomes" id="UP001221909">
    <property type="component" value="Unassembled WGS sequence"/>
</dbReference>
<comment type="caution">
    <text evidence="2">The sequence shown here is derived from an EMBL/GenBank/DDBJ whole genome shotgun (WGS) entry which is preliminary data.</text>
</comment>
<keyword evidence="3" id="KW-1185">Reference proteome</keyword>
<protein>
    <submittedName>
        <fullName evidence="2">Glycosyltransferase family 25 protein</fullName>
    </submittedName>
</protein>
<dbReference type="EMBL" id="JAQSJE010000002">
    <property type="protein sequence ID" value="MDD0823536.1"/>
    <property type="molecule type" value="Genomic_DNA"/>
</dbReference>
<evidence type="ECO:0000313" key="2">
    <source>
        <dbReference type="EMBL" id="MDD0823536.1"/>
    </source>
</evidence>
<dbReference type="InterPro" id="IPR029044">
    <property type="entry name" value="Nucleotide-diphossugar_trans"/>
</dbReference>
<name>A0ABT5MPW8_9PAST</name>
<dbReference type="Pfam" id="PF01755">
    <property type="entry name" value="Glyco_transf_25"/>
    <property type="match status" value="1"/>
</dbReference>
<evidence type="ECO:0000259" key="1">
    <source>
        <dbReference type="Pfam" id="PF01755"/>
    </source>
</evidence>
<proteinExistence type="predicted"/>
<evidence type="ECO:0000313" key="3">
    <source>
        <dbReference type="Proteomes" id="UP001221909"/>
    </source>
</evidence>
<dbReference type="SUPFAM" id="SSF53448">
    <property type="entry name" value="Nucleotide-diphospho-sugar transferases"/>
    <property type="match status" value="1"/>
</dbReference>
<feature type="domain" description="Glycosyl transferase family 25" evidence="1">
    <location>
        <begin position="2"/>
        <end position="186"/>
    </location>
</feature>
<dbReference type="CDD" id="cd06532">
    <property type="entry name" value="Glyco_transf_25"/>
    <property type="match status" value="1"/>
</dbReference>
<accession>A0ABT5MPW8</accession>
<sequence>MKKYLISLERDQARRELFFAQPNTSDFNLFSAINTMQETDESLQARFDFNLFEQRYGRKATKGEIGCTLSHLAIYQQILVDENIKDEDYVLVCEDDALFTDNFQAKLDALLPYCEADFIWVGQSKITNFNDSELEINYPIAPSFLCKKIENTNLTYGLPYKPYFAGTVAYLVRKQAVKKLLNFAKLPFWLADDYVLFQEQLGLVATAVRPLLAIENPQTISNLSQFRAEKYNNFWMKIAKYPLKKLFAIKRNM</sequence>
<organism evidence="2 3">
    <name type="scientific">Mannheimia cairinae</name>
    <dbReference type="NCBI Taxonomy" id="3025936"/>
    <lineage>
        <taxon>Bacteria</taxon>
        <taxon>Pseudomonadati</taxon>
        <taxon>Pseudomonadota</taxon>
        <taxon>Gammaproteobacteria</taxon>
        <taxon>Pasteurellales</taxon>
        <taxon>Pasteurellaceae</taxon>
        <taxon>Mannheimia</taxon>
    </lineage>
</organism>
<dbReference type="RefSeq" id="WP_273749311.1">
    <property type="nucleotide sequence ID" value="NZ_JAQSJE010000002.1"/>
</dbReference>
<gene>
    <name evidence="2" type="ORF">PTQ27_03490</name>
</gene>
<dbReference type="InterPro" id="IPR002654">
    <property type="entry name" value="Glyco_trans_25"/>
</dbReference>
<reference evidence="2 3" key="1">
    <citation type="submission" date="2023-02" db="EMBL/GenBank/DDBJ databases">
        <title>Mannheimia cairiniae sp. nov., a novel species of Mannheimia obtained from moscovy ducks (Cairina moschata) and reclassification of Mannheimia ovis as heterotypic synonym of Mannheimia pernigra.</title>
        <authorList>
            <person name="Christensen H."/>
        </authorList>
    </citation>
    <scope>NUCLEOTIDE SEQUENCE [LARGE SCALE GENOMIC DNA]</scope>
    <source>
        <strain evidence="2 3">AT1</strain>
    </source>
</reference>